<evidence type="ECO:0000256" key="2">
    <source>
        <dbReference type="ARBA" id="ARBA00022475"/>
    </source>
</evidence>
<evidence type="ECO:0000256" key="5">
    <source>
        <dbReference type="ARBA" id="ARBA00022840"/>
    </source>
</evidence>
<keyword evidence="3" id="KW-0997">Cell inner membrane</keyword>
<keyword evidence="6" id="KW-1278">Translocase</keyword>
<dbReference type="RefSeq" id="WP_094786919.1">
    <property type="nucleotide sequence ID" value="NZ_NDXW01000001.1"/>
</dbReference>
<dbReference type="PANTHER" id="PTHR42781">
    <property type="entry name" value="SPERMIDINE/PUTRESCINE IMPORT ATP-BINDING PROTEIN POTA"/>
    <property type="match status" value="1"/>
</dbReference>
<dbReference type="Proteomes" id="UP000257039">
    <property type="component" value="Unassembled WGS sequence"/>
</dbReference>
<evidence type="ECO:0000259" key="8">
    <source>
        <dbReference type="PROSITE" id="PS50893"/>
    </source>
</evidence>
<dbReference type="SUPFAM" id="SSF52540">
    <property type="entry name" value="P-loop containing nucleoside triphosphate hydrolases"/>
    <property type="match status" value="1"/>
</dbReference>
<dbReference type="PROSITE" id="PS50893">
    <property type="entry name" value="ABC_TRANSPORTER_2"/>
    <property type="match status" value="1"/>
</dbReference>
<dbReference type="GO" id="GO:0016887">
    <property type="term" value="F:ATP hydrolysis activity"/>
    <property type="evidence" value="ECO:0007669"/>
    <property type="project" value="InterPro"/>
</dbReference>
<evidence type="ECO:0000256" key="7">
    <source>
        <dbReference type="ARBA" id="ARBA00023136"/>
    </source>
</evidence>
<keyword evidence="1" id="KW-0813">Transport</keyword>
<keyword evidence="10" id="KW-1185">Reference proteome</keyword>
<gene>
    <name evidence="9" type="ORF">B9G39_09385</name>
</gene>
<evidence type="ECO:0000313" key="9">
    <source>
        <dbReference type="EMBL" id="RDH43638.1"/>
    </source>
</evidence>
<keyword evidence="4" id="KW-0547">Nucleotide-binding</keyword>
<dbReference type="InterPro" id="IPR003593">
    <property type="entry name" value="AAA+_ATPase"/>
</dbReference>
<keyword evidence="7" id="KW-0472">Membrane</keyword>
<evidence type="ECO:0000313" key="10">
    <source>
        <dbReference type="Proteomes" id="UP000257039"/>
    </source>
</evidence>
<reference evidence="9 10" key="1">
    <citation type="submission" date="2017-04" db="EMBL/GenBank/DDBJ databases">
        <title>Draft genome sequence of Zooshikella ganghwensis VG4 isolated from Red Sea sediments.</title>
        <authorList>
            <person name="Rehman Z."/>
            <person name="Alam I."/>
            <person name="Kamau A."/>
            <person name="Bajic V."/>
            <person name="Leiknes T."/>
        </authorList>
    </citation>
    <scope>NUCLEOTIDE SEQUENCE [LARGE SCALE GENOMIC DNA]</scope>
    <source>
        <strain evidence="9 10">VG4</strain>
    </source>
</reference>
<keyword evidence="2" id="KW-1003">Cell membrane</keyword>
<dbReference type="AlphaFoldDB" id="A0A4P9VK22"/>
<dbReference type="InterPro" id="IPR050093">
    <property type="entry name" value="ABC_SmlMolc_Importer"/>
</dbReference>
<organism evidence="9 10">
    <name type="scientific">Zooshikella ganghwensis</name>
    <dbReference type="NCBI Taxonomy" id="202772"/>
    <lineage>
        <taxon>Bacteria</taxon>
        <taxon>Pseudomonadati</taxon>
        <taxon>Pseudomonadota</taxon>
        <taxon>Gammaproteobacteria</taxon>
        <taxon>Oceanospirillales</taxon>
        <taxon>Zooshikellaceae</taxon>
        <taxon>Zooshikella</taxon>
    </lineage>
</organism>
<evidence type="ECO:0000256" key="6">
    <source>
        <dbReference type="ARBA" id="ARBA00022967"/>
    </source>
</evidence>
<dbReference type="InterPro" id="IPR027417">
    <property type="entry name" value="P-loop_NTPase"/>
</dbReference>
<dbReference type="SMART" id="SM00382">
    <property type="entry name" value="AAA"/>
    <property type="match status" value="1"/>
</dbReference>
<evidence type="ECO:0000256" key="3">
    <source>
        <dbReference type="ARBA" id="ARBA00022519"/>
    </source>
</evidence>
<dbReference type="Gene3D" id="3.40.50.300">
    <property type="entry name" value="P-loop containing nucleotide triphosphate hydrolases"/>
    <property type="match status" value="1"/>
</dbReference>
<dbReference type="Pfam" id="PF00005">
    <property type="entry name" value="ABC_tran"/>
    <property type="match status" value="1"/>
</dbReference>
<dbReference type="PROSITE" id="PS00211">
    <property type="entry name" value="ABC_TRANSPORTER_1"/>
    <property type="match status" value="1"/>
</dbReference>
<evidence type="ECO:0000256" key="4">
    <source>
        <dbReference type="ARBA" id="ARBA00022741"/>
    </source>
</evidence>
<keyword evidence="5 9" id="KW-0067">ATP-binding</keyword>
<comment type="caution">
    <text evidence="9">The sequence shown here is derived from an EMBL/GenBank/DDBJ whole genome shotgun (WGS) entry which is preliminary data.</text>
</comment>
<feature type="domain" description="ABC transporter" evidence="8">
    <location>
        <begin position="2"/>
        <end position="221"/>
    </location>
</feature>
<dbReference type="PANTHER" id="PTHR42781:SF1">
    <property type="entry name" value="THIAMINE IMPORT ATP-BINDING PROTEIN THIQ"/>
    <property type="match status" value="1"/>
</dbReference>
<dbReference type="InterPro" id="IPR017871">
    <property type="entry name" value="ABC_transporter-like_CS"/>
</dbReference>
<protein>
    <submittedName>
        <fullName evidence="9">ATP-binding cassette domain-containing protein</fullName>
    </submittedName>
</protein>
<evidence type="ECO:0000256" key="1">
    <source>
        <dbReference type="ARBA" id="ARBA00022448"/>
    </source>
</evidence>
<accession>A0A4P9VK22</accession>
<dbReference type="EMBL" id="NDXW01000001">
    <property type="protein sequence ID" value="RDH43638.1"/>
    <property type="molecule type" value="Genomic_DNA"/>
</dbReference>
<sequence length="221" mass="24414">MLAVEGLTIKRNQQALCYSAQLPAGHFCALTGSSGVGKSTLLEAITGLLPATSGRLLWQGERFDQDTPGQRPVTMLFQQQNLIEHLDVFTNIALGVSPSAKLTVQQQQSLQQVTERLAILELLSCSPASLSGGQRQRVALARCLLRQKPLLLLDEPFSALDPTLRHECLLLTHELQQQFGLTVLLVTHFPEEVASIADCYWHIREGGQIDVMSQPHEQKKK</sequence>
<dbReference type="InterPro" id="IPR003439">
    <property type="entry name" value="ABC_transporter-like_ATP-bd"/>
</dbReference>
<dbReference type="GO" id="GO:0005524">
    <property type="term" value="F:ATP binding"/>
    <property type="evidence" value="ECO:0007669"/>
    <property type="project" value="UniProtKB-KW"/>
</dbReference>
<proteinExistence type="predicted"/>
<name>A0A4P9VK22_9GAMM</name>